<dbReference type="PANTHER" id="PTHR11562:SF84">
    <property type="entry name" value="LD05335P"/>
    <property type="match status" value="1"/>
</dbReference>
<feature type="domain" description="Cation efflux protein cytoplasmic" evidence="12">
    <location>
        <begin position="337"/>
        <end position="411"/>
    </location>
</feature>
<comment type="similarity">
    <text evidence="2">Belongs to the cation diffusion facilitator (CDF) transporter (TC 2.A.4) family. SLC30A subfamily.</text>
</comment>
<reference evidence="14" key="1">
    <citation type="submission" date="2022-11" db="UniProtKB">
        <authorList>
            <consortium name="WormBaseParasite"/>
        </authorList>
    </citation>
    <scope>IDENTIFICATION</scope>
</reference>
<feature type="transmembrane region" description="Helical" evidence="10">
    <location>
        <begin position="170"/>
        <end position="189"/>
    </location>
</feature>
<evidence type="ECO:0000256" key="1">
    <source>
        <dbReference type="ARBA" id="ARBA00004141"/>
    </source>
</evidence>
<keyword evidence="8 10" id="KW-0472">Membrane</keyword>
<evidence type="ECO:0000259" key="11">
    <source>
        <dbReference type="Pfam" id="PF01545"/>
    </source>
</evidence>
<dbReference type="Pfam" id="PF01545">
    <property type="entry name" value="Cation_efflux"/>
    <property type="match status" value="1"/>
</dbReference>
<feature type="domain" description="Cation efflux protein transmembrane" evidence="11">
    <location>
        <begin position="66"/>
        <end position="333"/>
    </location>
</feature>
<dbReference type="GO" id="GO:0005385">
    <property type="term" value="F:zinc ion transmembrane transporter activity"/>
    <property type="evidence" value="ECO:0007669"/>
    <property type="project" value="TreeGrafter"/>
</dbReference>
<dbReference type="PANTHER" id="PTHR11562">
    <property type="entry name" value="CATION EFFLUX PROTEIN/ ZINC TRANSPORTER"/>
    <property type="match status" value="1"/>
</dbReference>
<evidence type="ECO:0000256" key="10">
    <source>
        <dbReference type="SAM" id="Phobius"/>
    </source>
</evidence>
<feature type="compositionally biased region" description="Polar residues" evidence="9">
    <location>
        <begin position="469"/>
        <end position="490"/>
    </location>
</feature>
<dbReference type="WBParaSite" id="PSAMB.scaffold4181size15394.g23688.t1">
    <property type="protein sequence ID" value="PSAMB.scaffold4181size15394.g23688.t1"/>
    <property type="gene ID" value="PSAMB.scaffold4181size15394.g23688"/>
</dbReference>
<keyword evidence="4 10" id="KW-0812">Transmembrane</keyword>
<keyword evidence="13" id="KW-1185">Reference proteome</keyword>
<evidence type="ECO:0000256" key="7">
    <source>
        <dbReference type="ARBA" id="ARBA00023065"/>
    </source>
</evidence>
<dbReference type="InterPro" id="IPR050681">
    <property type="entry name" value="CDF/SLC30A"/>
</dbReference>
<dbReference type="SUPFAM" id="SSF161111">
    <property type="entry name" value="Cation efflux protein transmembrane domain-like"/>
    <property type="match status" value="1"/>
</dbReference>
<evidence type="ECO:0000256" key="6">
    <source>
        <dbReference type="ARBA" id="ARBA00022989"/>
    </source>
</evidence>
<evidence type="ECO:0000313" key="13">
    <source>
        <dbReference type="Proteomes" id="UP000887566"/>
    </source>
</evidence>
<dbReference type="NCBIfam" id="TIGR01297">
    <property type="entry name" value="CDF"/>
    <property type="match status" value="1"/>
</dbReference>
<comment type="subcellular location">
    <subcellularLocation>
        <location evidence="1">Membrane</location>
        <topology evidence="1">Multi-pass membrane protein</topology>
    </subcellularLocation>
</comment>
<feature type="transmembrane region" description="Helical" evidence="10">
    <location>
        <begin position="65"/>
        <end position="86"/>
    </location>
</feature>
<evidence type="ECO:0000256" key="8">
    <source>
        <dbReference type="ARBA" id="ARBA00023136"/>
    </source>
</evidence>
<dbReference type="InterPro" id="IPR036837">
    <property type="entry name" value="Cation_efflux_CTD_sf"/>
</dbReference>
<feature type="region of interest" description="Disordered" evidence="9">
    <location>
        <begin position="462"/>
        <end position="517"/>
    </location>
</feature>
<evidence type="ECO:0000256" key="5">
    <source>
        <dbReference type="ARBA" id="ARBA00022906"/>
    </source>
</evidence>
<accession>A0A914WHI8</accession>
<keyword evidence="5" id="KW-0864">Zinc transport</keyword>
<feature type="compositionally biased region" description="Polar residues" evidence="9">
    <location>
        <begin position="225"/>
        <end position="235"/>
    </location>
</feature>
<keyword evidence="6 10" id="KW-1133">Transmembrane helix</keyword>
<evidence type="ECO:0000313" key="14">
    <source>
        <dbReference type="WBParaSite" id="PSAMB.scaffold4181size15394.g23688.t1"/>
    </source>
</evidence>
<dbReference type="SUPFAM" id="SSF160240">
    <property type="entry name" value="Cation efflux protein cytoplasmic domain-like"/>
    <property type="match status" value="1"/>
</dbReference>
<evidence type="ECO:0000259" key="12">
    <source>
        <dbReference type="Pfam" id="PF16916"/>
    </source>
</evidence>
<proteinExistence type="inferred from homology"/>
<protein>
    <submittedName>
        <fullName evidence="14">Zinc transporter 2</fullName>
    </submittedName>
</protein>
<feature type="transmembrane region" description="Helical" evidence="10">
    <location>
        <begin position="311"/>
        <end position="329"/>
    </location>
</feature>
<dbReference type="InterPro" id="IPR058533">
    <property type="entry name" value="Cation_efflux_TM"/>
</dbReference>
<feature type="region of interest" description="Disordered" evidence="9">
    <location>
        <begin position="198"/>
        <end position="241"/>
    </location>
</feature>
<evidence type="ECO:0000256" key="3">
    <source>
        <dbReference type="ARBA" id="ARBA00022448"/>
    </source>
</evidence>
<dbReference type="InterPro" id="IPR027469">
    <property type="entry name" value="Cation_efflux_TMD_sf"/>
</dbReference>
<dbReference type="AlphaFoldDB" id="A0A914WHI8"/>
<sequence>MNGESAAENDAYVVDIDSGSEEHVDAGGSAAMDDGAFSNHLAETPFAHCHPQLQPQRDRRAEKTLIFVSILTTVFIAAEFAGGYIANSLAIMTDAGHMLSDLLSFVISLCAIYVARRPATMRLSFGFYRAEILGAVCSIFIIWILTGILVYIAIIRVIHKDFEIDADPMLITAGVGVVFNIIMGAALHYGGGGHGHSHFGGGSHSHGGGHGHDHGHGHENGADSRANQTSMASHESSTDDTIPYRRQSVLSVSVSAYPSEEVSNINRQRNINVRAAFVHVIGDLVQSIGVMIAALVIKFTGWKLADPVCTFLFSILVLITTLTVMRDIVHVLMEGTPRDVSYAAVKNDLQKIKGVRAAHSLHMWSLTMNKAALAVHLAIDASEDALKVMQNANRIMRHKYNVAFTTVQVEPFDVRYMASCDQPAPNSQYSSNARKLVTFTGALDSSIDSAESEVCFPIHAPSSKRQKAASMTSRRSGRPTASTSNLSQAYQAEMMEEEDELIEKHSPHANRRPSTGRSGLQLEYSALGSASNHVVKFVDVNNQEVDRKNDPNRSFIARI</sequence>
<name>A0A914WHI8_9BILA</name>
<evidence type="ECO:0000256" key="4">
    <source>
        <dbReference type="ARBA" id="ARBA00022692"/>
    </source>
</evidence>
<feature type="compositionally biased region" description="Basic and acidic residues" evidence="9">
    <location>
        <begin position="210"/>
        <end position="222"/>
    </location>
</feature>
<evidence type="ECO:0000256" key="9">
    <source>
        <dbReference type="SAM" id="MobiDB-lite"/>
    </source>
</evidence>
<dbReference type="InterPro" id="IPR002524">
    <property type="entry name" value="Cation_efflux"/>
</dbReference>
<keyword evidence="7" id="KW-0406">Ion transport</keyword>
<dbReference type="GO" id="GO:0010043">
    <property type="term" value="P:response to zinc ion"/>
    <property type="evidence" value="ECO:0007669"/>
    <property type="project" value="TreeGrafter"/>
</dbReference>
<feature type="transmembrane region" description="Helical" evidence="10">
    <location>
        <begin position="98"/>
        <end position="115"/>
    </location>
</feature>
<feature type="transmembrane region" description="Helical" evidence="10">
    <location>
        <begin position="276"/>
        <end position="299"/>
    </location>
</feature>
<dbReference type="InterPro" id="IPR027470">
    <property type="entry name" value="Cation_efflux_CTD"/>
</dbReference>
<dbReference type="Proteomes" id="UP000887566">
    <property type="component" value="Unplaced"/>
</dbReference>
<keyword evidence="3" id="KW-0813">Transport</keyword>
<evidence type="ECO:0000256" key="2">
    <source>
        <dbReference type="ARBA" id="ARBA00008873"/>
    </source>
</evidence>
<dbReference type="Gene3D" id="1.20.1510.10">
    <property type="entry name" value="Cation efflux protein transmembrane domain"/>
    <property type="match status" value="1"/>
</dbReference>
<dbReference type="GO" id="GO:0005886">
    <property type="term" value="C:plasma membrane"/>
    <property type="evidence" value="ECO:0007669"/>
    <property type="project" value="TreeGrafter"/>
</dbReference>
<organism evidence="13 14">
    <name type="scientific">Plectus sambesii</name>
    <dbReference type="NCBI Taxonomy" id="2011161"/>
    <lineage>
        <taxon>Eukaryota</taxon>
        <taxon>Metazoa</taxon>
        <taxon>Ecdysozoa</taxon>
        <taxon>Nematoda</taxon>
        <taxon>Chromadorea</taxon>
        <taxon>Plectida</taxon>
        <taxon>Plectina</taxon>
        <taxon>Plectoidea</taxon>
        <taxon>Plectidae</taxon>
        <taxon>Plectus</taxon>
    </lineage>
</organism>
<keyword evidence="5" id="KW-0862">Zinc</keyword>
<dbReference type="Pfam" id="PF16916">
    <property type="entry name" value="ZT_dimer"/>
    <property type="match status" value="1"/>
</dbReference>
<feature type="transmembrane region" description="Helical" evidence="10">
    <location>
        <begin position="136"/>
        <end position="158"/>
    </location>
</feature>